<reference evidence="2 3" key="1">
    <citation type="journal article" date="2016" name="Genome Biol. Evol.">
        <title>Divergent and convergent evolution of fungal pathogenicity.</title>
        <authorList>
            <person name="Shang Y."/>
            <person name="Xiao G."/>
            <person name="Zheng P."/>
            <person name="Cen K."/>
            <person name="Zhan S."/>
            <person name="Wang C."/>
        </authorList>
    </citation>
    <scope>NUCLEOTIDE SEQUENCE [LARGE SCALE GENOMIC DNA]</scope>
    <source>
        <strain evidence="2 3">RCEF 2490</strain>
    </source>
</reference>
<feature type="region of interest" description="Disordered" evidence="1">
    <location>
        <begin position="39"/>
        <end position="62"/>
    </location>
</feature>
<dbReference type="InterPro" id="IPR035979">
    <property type="entry name" value="RBD_domain_sf"/>
</dbReference>
<sequence>MASNWLTNVDFSSDPRVHCQLRHNGLAWDRIRTTIRPSIPLKTSSSSSSLRVPFPVSTSSQDKNQLSFNKEKHMNTVAVTPLERTMSTLSLSTRGSIHHDIANQKVPFHGLREISSGGANAPTRQRSLNDLAILASAGLSARLIPRPSSIPTADSAPLRNRGSVPNLVSGRQSAEHWPQDMHLHPDFYTSLIPVTARPTWKPPVRIEEAGDLPIPRTVQPATTGPASAFVPMLAITRPDKTGKDFTPMPLASKRVASLKFSPRYHGMHTENNASVEYLKPEQNCALWLTNLPPNVTDRELLGAIRNIGRIYATFINYPDFITHSTSAAKVVFFTPEAAQRLLAHCTMVEPMAIRGYQVKIALNRIKYAKNSMENNESRVLIITGHKSFVNEHALTEYFEARFAFQIDNVKTLVVHENRAVVEYKFGSYRCQSQMGMKALMLDKPQGIEMVEYGADPCEVGSDLTSFTIAGERIQGKGLTMTAGCV</sequence>
<dbReference type="AlphaFoldDB" id="A0A168EIG6"/>
<evidence type="ECO:0000313" key="3">
    <source>
        <dbReference type="Proteomes" id="UP000078544"/>
    </source>
</evidence>
<feature type="region of interest" description="Disordered" evidence="1">
    <location>
        <begin position="145"/>
        <end position="173"/>
    </location>
</feature>
<dbReference type="CDD" id="cd00590">
    <property type="entry name" value="RRM_SF"/>
    <property type="match status" value="1"/>
</dbReference>
<dbReference type="STRING" id="1081109.A0A168EIG6"/>
<dbReference type="Proteomes" id="UP000078544">
    <property type="component" value="Unassembled WGS sequence"/>
</dbReference>
<dbReference type="GO" id="GO:0003676">
    <property type="term" value="F:nucleic acid binding"/>
    <property type="evidence" value="ECO:0007669"/>
    <property type="project" value="InterPro"/>
</dbReference>
<name>A0A168EIG6_9HYPO</name>
<comment type="caution">
    <text evidence="2">The sequence shown here is derived from an EMBL/GenBank/DDBJ whole genome shotgun (WGS) entry which is preliminary data.</text>
</comment>
<proteinExistence type="predicted"/>
<keyword evidence="3" id="KW-1185">Reference proteome</keyword>
<dbReference type="InterPro" id="IPR012677">
    <property type="entry name" value="Nucleotide-bd_a/b_plait_sf"/>
</dbReference>
<dbReference type="OrthoDB" id="3508416at2759"/>
<evidence type="ECO:0000313" key="2">
    <source>
        <dbReference type="EMBL" id="KZZ98834.1"/>
    </source>
</evidence>
<dbReference type="SUPFAM" id="SSF54928">
    <property type="entry name" value="RNA-binding domain, RBD"/>
    <property type="match status" value="1"/>
</dbReference>
<dbReference type="EMBL" id="AZGY01000004">
    <property type="protein sequence ID" value="KZZ98834.1"/>
    <property type="molecule type" value="Genomic_DNA"/>
</dbReference>
<gene>
    <name evidence="2" type="ORF">AAL_02385</name>
</gene>
<organism evidence="2 3">
    <name type="scientific">Moelleriella libera RCEF 2490</name>
    <dbReference type="NCBI Taxonomy" id="1081109"/>
    <lineage>
        <taxon>Eukaryota</taxon>
        <taxon>Fungi</taxon>
        <taxon>Dikarya</taxon>
        <taxon>Ascomycota</taxon>
        <taxon>Pezizomycotina</taxon>
        <taxon>Sordariomycetes</taxon>
        <taxon>Hypocreomycetidae</taxon>
        <taxon>Hypocreales</taxon>
        <taxon>Clavicipitaceae</taxon>
        <taxon>Moelleriella</taxon>
    </lineage>
</organism>
<dbReference type="Gene3D" id="3.30.70.330">
    <property type="match status" value="1"/>
</dbReference>
<evidence type="ECO:0000256" key="1">
    <source>
        <dbReference type="SAM" id="MobiDB-lite"/>
    </source>
</evidence>
<protein>
    <submittedName>
        <fullName evidence="2">Nucleotide-binding, alpha-beta plait</fullName>
    </submittedName>
</protein>
<accession>A0A168EIG6</accession>